<dbReference type="HAMAP" id="MF_01161">
    <property type="entry name" value="tRNA_Ile_lys_synt"/>
    <property type="match status" value="1"/>
</dbReference>
<keyword evidence="6" id="KW-0963">Cytoplasm</keyword>
<dbReference type="GO" id="GO:0006400">
    <property type="term" value="P:tRNA modification"/>
    <property type="evidence" value="ECO:0007669"/>
    <property type="project" value="UniProtKB-UniRule"/>
</dbReference>
<dbReference type="EC" id="6.3.4.19" evidence="6"/>
<evidence type="ECO:0000259" key="7">
    <source>
        <dbReference type="Pfam" id="PF01171"/>
    </source>
</evidence>
<organism evidence="8 9">
    <name type="scientific">Methyloceanibacter methanicus</name>
    <dbReference type="NCBI Taxonomy" id="1774968"/>
    <lineage>
        <taxon>Bacteria</taxon>
        <taxon>Pseudomonadati</taxon>
        <taxon>Pseudomonadota</taxon>
        <taxon>Alphaproteobacteria</taxon>
        <taxon>Hyphomicrobiales</taxon>
        <taxon>Hyphomicrobiaceae</taxon>
        <taxon>Methyloceanibacter</taxon>
    </lineage>
</organism>
<evidence type="ECO:0000256" key="2">
    <source>
        <dbReference type="ARBA" id="ARBA00022694"/>
    </source>
</evidence>
<dbReference type="InterPro" id="IPR012795">
    <property type="entry name" value="tRNA_Ile_lys_synt_N"/>
</dbReference>
<dbReference type="Proteomes" id="UP000094501">
    <property type="component" value="Unassembled WGS sequence"/>
</dbReference>
<dbReference type="GO" id="GO:0032267">
    <property type="term" value="F:tRNA(Ile)-lysidine synthase activity"/>
    <property type="evidence" value="ECO:0007669"/>
    <property type="project" value="UniProtKB-EC"/>
</dbReference>
<comment type="similarity">
    <text evidence="6">Belongs to the tRNA(Ile)-lysidine synthase family.</text>
</comment>
<dbReference type="CDD" id="cd01992">
    <property type="entry name" value="TilS_N"/>
    <property type="match status" value="1"/>
</dbReference>
<sequence length="434" mass="46145">MTSTPLTEAEADRILAPLADHRLYALAVSGGPDSLALMHMSAGFARRQGGAAPVVLTVDHDLRAGSRAEAETVARVAEDMGLRHAILTWRHGQVDAGLQARARGARYDLMAAYCTAHDIPALVTAHHLDDQAETFLMRLKRGSGLDGLAAIPEQGRWAGLTLLRPLLDVPKARLIATATAAGLPFVTDPSNADRRFERGRLREAMAALSEIGLEPAAIARSARRLRRARSALEASVDAFFDRHGERSPAGYASVSLPALLGAPDEVALRTLGRLIGTVGGMSEPVRLAKLEALYDGLRASPDTVQTLGRCQIVPSGGRLAVFREVRKPGLPRGALQPGERMLWDNRFRVELGAGAREAVTVEALGEEGIAAFTQGEGRALAVPRLAACALPVCRRGDGRLVLPDFGQGGALFAAPLSRHEGGFDCRATFLWGPG</sequence>
<keyword evidence="3 6" id="KW-0547">Nucleotide-binding</keyword>
<evidence type="ECO:0000313" key="8">
    <source>
        <dbReference type="EMBL" id="ODS00327.1"/>
    </source>
</evidence>
<keyword evidence="2 6" id="KW-0819">tRNA processing</keyword>
<dbReference type="GO" id="GO:0005524">
    <property type="term" value="F:ATP binding"/>
    <property type="evidence" value="ECO:0007669"/>
    <property type="project" value="UniProtKB-UniRule"/>
</dbReference>
<evidence type="ECO:0000256" key="6">
    <source>
        <dbReference type="HAMAP-Rule" id="MF_01161"/>
    </source>
</evidence>
<dbReference type="EMBL" id="LPWG01000007">
    <property type="protein sequence ID" value="ODS00327.1"/>
    <property type="molecule type" value="Genomic_DNA"/>
</dbReference>
<evidence type="ECO:0000256" key="1">
    <source>
        <dbReference type="ARBA" id="ARBA00022598"/>
    </source>
</evidence>
<evidence type="ECO:0000313" key="9">
    <source>
        <dbReference type="Proteomes" id="UP000094501"/>
    </source>
</evidence>
<dbReference type="AlphaFoldDB" id="A0A1E3W5C3"/>
<keyword evidence="9" id="KW-1185">Reference proteome</keyword>
<keyword evidence="4 6" id="KW-0067">ATP-binding</keyword>
<comment type="subcellular location">
    <subcellularLocation>
        <location evidence="6">Cytoplasm</location>
    </subcellularLocation>
</comment>
<evidence type="ECO:0000256" key="3">
    <source>
        <dbReference type="ARBA" id="ARBA00022741"/>
    </source>
</evidence>
<reference evidence="8 9" key="1">
    <citation type="journal article" date="2016" name="Environ. Microbiol.">
        <title>New Methyloceanibacter diversity from North Sea sediments includes methanotroph containing solely the soluble methane monooxygenase.</title>
        <authorList>
            <person name="Vekeman B."/>
            <person name="Kerckhof F.M."/>
            <person name="Cremers G."/>
            <person name="de Vos P."/>
            <person name="Vandamme P."/>
            <person name="Boon N."/>
            <person name="Op den Camp H.J."/>
            <person name="Heylen K."/>
        </authorList>
    </citation>
    <scope>NUCLEOTIDE SEQUENCE [LARGE SCALE GENOMIC DNA]</scope>
    <source>
        <strain evidence="8 9">R-67174</strain>
    </source>
</reference>
<dbReference type="Gene3D" id="3.40.50.620">
    <property type="entry name" value="HUPs"/>
    <property type="match status" value="1"/>
</dbReference>
<accession>A0A1E3W5C3</accession>
<dbReference type="RefSeq" id="WP_069436558.1">
    <property type="nucleotide sequence ID" value="NZ_LPWG01000007.1"/>
</dbReference>
<comment type="domain">
    <text evidence="6">The N-terminal region contains the highly conserved SGGXDS motif, predicted to be a P-loop motif involved in ATP binding.</text>
</comment>
<dbReference type="NCBIfam" id="TIGR02432">
    <property type="entry name" value="lysidine_TilS_N"/>
    <property type="match status" value="1"/>
</dbReference>
<dbReference type="SUPFAM" id="SSF52402">
    <property type="entry name" value="Adenine nucleotide alpha hydrolases-like"/>
    <property type="match status" value="1"/>
</dbReference>
<dbReference type="Pfam" id="PF01171">
    <property type="entry name" value="ATP_bind_3"/>
    <property type="match status" value="1"/>
</dbReference>
<keyword evidence="1 6" id="KW-0436">Ligase</keyword>
<comment type="catalytic activity">
    <reaction evidence="5 6">
        <text>cytidine(34) in tRNA(Ile2) + L-lysine + ATP = lysidine(34) in tRNA(Ile2) + AMP + diphosphate + H(+)</text>
        <dbReference type="Rhea" id="RHEA:43744"/>
        <dbReference type="Rhea" id="RHEA-COMP:10625"/>
        <dbReference type="Rhea" id="RHEA-COMP:10670"/>
        <dbReference type="ChEBI" id="CHEBI:15378"/>
        <dbReference type="ChEBI" id="CHEBI:30616"/>
        <dbReference type="ChEBI" id="CHEBI:32551"/>
        <dbReference type="ChEBI" id="CHEBI:33019"/>
        <dbReference type="ChEBI" id="CHEBI:82748"/>
        <dbReference type="ChEBI" id="CHEBI:83665"/>
        <dbReference type="ChEBI" id="CHEBI:456215"/>
        <dbReference type="EC" id="6.3.4.19"/>
    </reaction>
</comment>
<feature type="domain" description="tRNA(Ile)-lysidine/2-thiocytidine synthase N-terminal" evidence="7">
    <location>
        <begin position="25"/>
        <end position="203"/>
    </location>
</feature>
<protein>
    <recommendedName>
        <fullName evidence="6">tRNA(Ile)-lysidine synthase</fullName>
        <ecNumber evidence="6">6.3.4.19</ecNumber>
    </recommendedName>
    <alternativeName>
        <fullName evidence="6">tRNA(Ile)-2-lysyl-cytidine synthase</fullName>
    </alternativeName>
    <alternativeName>
        <fullName evidence="6">tRNA(Ile)-lysidine synthetase</fullName>
    </alternativeName>
</protein>
<dbReference type="InterPro" id="IPR011063">
    <property type="entry name" value="TilS/TtcA_N"/>
</dbReference>
<name>A0A1E3W5C3_9HYPH</name>
<dbReference type="STRING" id="1774968.AUC68_00680"/>
<comment type="caution">
    <text evidence="8">The sequence shown here is derived from an EMBL/GenBank/DDBJ whole genome shotgun (WGS) entry which is preliminary data.</text>
</comment>
<dbReference type="InterPro" id="IPR012094">
    <property type="entry name" value="tRNA_Ile_lys_synt"/>
</dbReference>
<proteinExistence type="inferred from homology"/>
<dbReference type="InterPro" id="IPR014729">
    <property type="entry name" value="Rossmann-like_a/b/a_fold"/>
</dbReference>
<dbReference type="PANTHER" id="PTHR43033">
    <property type="entry name" value="TRNA(ILE)-LYSIDINE SYNTHASE-RELATED"/>
    <property type="match status" value="1"/>
</dbReference>
<gene>
    <name evidence="6" type="primary">tilS</name>
    <name evidence="8" type="ORF">AUC68_00680</name>
</gene>
<dbReference type="PANTHER" id="PTHR43033:SF1">
    <property type="entry name" value="TRNA(ILE)-LYSIDINE SYNTHASE-RELATED"/>
    <property type="match status" value="1"/>
</dbReference>
<evidence type="ECO:0000256" key="4">
    <source>
        <dbReference type="ARBA" id="ARBA00022840"/>
    </source>
</evidence>
<feature type="binding site" evidence="6">
    <location>
        <begin position="29"/>
        <end position="34"/>
    </location>
    <ligand>
        <name>ATP</name>
        <dbReference type="ChEBI" id="CHEBI:30616"/>
    </ligand>
</feature>
<dbReference type="GO" id="GO:0005737">
    <property type="term" value="C:cytoplasm"/>
    <property type="evidence" value="ECO:0007669"/>
    <property type="project" value="UniProtKB-SubCell"/>
</dbReference>
<comment type="function">
    <text evidence="6">Ligates lysine onto the cytidine present at position 34 of the AUA codon-specific tRNA(Ile) that contains the anticodon CAU, in an ATP-dependent manner. Cytidine is converted to lysidine, thus changing the amino acid specificity of the tRNA from methionine to isoleucine.</text>
</comment>
<dbReference type="OrthoDB" id="9807403at2"/>
<evidence type="ECO:0000256" key="5">
    <source>
        <dbReference type="ARBA" id="ARBA00048539"/>
    </source>
</evidence>